<organism evidence="1 2">
    <name type="scientific">Adineta steineri</name>
    <dbReference type="NCBI Taxonomy" id="433720"/>
    <lineage>
        <taxon>Eukaryota</taxon>
        <taxon>Metazoa</taxon>
        <taxon>Spiralia</taxon>
        <taxon>Gnathifera</taxon>
        <taxon>Rotifera</taxon>
        <taxon>Eurotatoria</taxon>
        <taxon>Bdelloidea</taxon>
        <taxon>Adinetida</taxon>
        <taxon>Adinetidae</taxon>
        <taxon>Adineta</taxon>
    </lineage>
</organism>
<name>A0A820RBH1_9BILA</name>
<protein>
    <submittedName>
        <fullName evidence="1">Uncharacterized protein</fullName>
    </submittedName>
</protein>
<accession>A0A820RBH1</accession>
<dbReference type="EMBL" id="CAJOAY010032577">
    <property type="protein sequence ID" value="CAF4433170.1"/>
    <property type="molecule type" value="Genomic_DNA"/>
</dbReference>
<reference evidence="1" key="1">
    <citation type="submission" date="2021-02" db="EMBL/GenBank/DDBJ databases">
        <authorList>
            <person name="Nowell W R."/>
        </authorList>
    </citation>
    <scope>NUCLEOTIDE SEQUENCE</scope>
</reference>
<comment type="caution">
    <text evidence="1">The sequence shown here is derived from an EMBL/GenBank/DDBJ whole genome shotgun (WGS) entry which is preliminary data.</text>
</comment>
<proteinExistence type="predicted"/>
<dbReference type="AlphaFoldDB" id="A0A820RBH1"/>
<evidence type="ECO:0000313" key="1">
    <source>
        <dbReference type="EMBL" id="CAF4433170.1"/>
    </source>
</evidence>
<feature type="non-terminal residue" evidence="1">
    <location>
        <position position="1"/>
    </location>
</feature>
<sequence length="39" mass="4474">LGVGRAFSTDTNTMYIVITYDWQGDWTQSYKENVLPVCT</sequence>
<gene>
    <name evidence="1" type="ORF">OKA104_LOCUS53196</name>
</gene>
<evidence type="ECO:0000313" key="2">
    <source>
        <dbReference type="Proteomes" id="UP000663881"/>
    </source>
</evidence>
<dbReference type="Proteomes" id="UP000663881">
    <property type="component" value="Unassembled WGS sequence"/>
</dbReference>